<sequence length="435" mass="47571">RELLGQNYTETHYSANSTEITEKPDVQNHCFYQGHVRGDADSAVSISTCAGLSGFFRVNETTFLLEPLEGDAAGRHAVYRAAHLRGKRGTCQESPATLDRALLCPHFHLPFQKSAPLHKGPRYVELVLVVDNKEFRKHKDLRTVQNRMKEIVNHVDKLYQPLRLRVALIGLEVWSHKGKILGSPNPEGTLEAELLRRKPHDNAQLITGTDFHGTTVGLAKKLVMCTRDSGGVNQDHSTNPIGAASTMAHEMGHNLGMSHDDDVAGCHCPVPKGDGGCVMAASVGLVYPKLFSRCSEQDMWQFLGDPRTSCLLKKEGKCFSEGFLSLSVSQECSNRCCNATTCQLREGAECAQGDCCQDCKVKAVGALCRASKNDCDLPEYCTGLSTECPEDVFQENGISCQNGKGYCYNGACPSHGEQCRTLWGAEAQVAPDVCF</sequence>
<dbReference type="GO" id="GO:0046872">
    <property type="term" value="F:metal ion binding"/>
    <property type="evidence" value="ECO:0007669"/>
    <property type="project" value="UniProtKB-KW"/>
</dbReference>
<accession>A0A091MVW1</accession>
<dbReference type="SUPFAM" id="SSF57552">
    <property type="entry name" value="Blood coagulation inhibitor (disintegrin)"/>
    <property type="match status" value="1"/>
</dbReference>
<dbReference type="GO" id="GO:0004222">
    <property type="term" value="F:metalloendopeptidase activity"/>
    <property type="evidence" value="ECO:0007669"/>
    <property type="project" value="InterPro"/>
</dbReference>
<keyword evidence="6" id="KW-0401">Integrin</keyword>
<dbReference type="GO" id="GO:0002693">
    <property type="term" value="P:positive regulation of cellular extravasation"/>
    <property type="evidence" value="ECO:0007669"/>
    <property type="project" value="TreeGrafter"/>
</dbReference>
<evidence type="ECO:0000259" key="5">
    <source>
        <dbReference type="PROSITE" id="PS50215"/>
    </source>
</evidence>
<dbReference type="MEROPS" id="M12.208"/>
<feature type="non-terminal residue" evidence="6">
    <location>
        <position position="435"/>
    </location>
</feature>
<keyword evidence="3" id="KW-0862">Zinc</keyword>
<reference evidence="6 7" key="1">
    <citation type="submission" date="2014-04" db="EMBL/GenBank/DDBJ databases">
        <title>Genome evolution of avian class.</title>
        <authorList>
            <person name="Zhang G."/>
            <person name="Li C."/>
        </authorList>
    </citation>
    <scope>NUCLEOTIDE SEQUENCE [LARGE SCALE GENOMIC DNA]</scope>
    <source>
        <strain evidence="6">BGI_N311</strain>
    </source>
</reference>
<keyword evidence="7" id="KW-1185">Reference proteome</keyword>
<dbReference type="PROSITE" id="PS50215">
    <property type="entry name" value="ADAM_MEPRO"/>
    <property type="match status" value="1"/>
</dbReference>
<dbReference type="PRINTS" id="PR00289">
    <property type="entry name" value="DISINTEGRIN"/>
</dbReference>
<dbReference type="CDD" id="cd04269">
    <property type="entry name" value="ZnMc_adamalysin_II_like"/>
    <property type="match status" value="1"/>
</dbReference>
<dbReference type="InterPro" id="IPR001590">
    <property type="entry name" value="Peptidase_M12B"/>
</dbReference>
<evidence type="ECO:0000256" key="3">
    <source>
        <dbReference type="PROSITE-ProRule" id="PRU00276"/>
    </source>
</evidence>
<dbReference type="PANTHER" id="PTHR11905">
    <property type="entry name" value="ADAM A DISINTEGRIN AND METALLOPROTEASE DOMAIN"/>
    <property type="match status" value="1"/>
</dbReference>
<evidence type="ECO:0000313" key="6">
    <source>
        <dbReference type="EMBL" id="KFP81461.1"/>
    </source>
</evidence>
<dbReference type="GO" id="GO:0007229">
    <property type="term" value="P:integrin-mediated signaling pathway"/>
    <property type="evidence" value="ECO:0007669"/>
    <property type="project" value="UniProtKB-KW"/>
</dbReference>
<feature type="domain" description="Disintegrin" evidence="4">
    <location>
        <begin position="314"/>
        <end position="396"/>
    </location>
</feature>
<dbReference type="Pfam" id="PF01562">
    <property type="entry name" value="Pep_M12B_propep"/>
    <property type="match status" value="1"/>
</dbReference>
<dbReference type="PROSITE" id="PS50214">
    <property type="entry name" value="DISINTEGRIN_2"/>
    <property type="match status" value="1"/>
</dbReference>
<organism evidence="6 7">
    <name type="scientific">Apaloderma vittatum</name>
    <name type="common">Bar-tailed trogon</name>
    <dbReference type="NCBI Taxonomy" id="57397"/>
    <lineage>
        <taxon>Eukaryota</taxon>
        <taxon>Metazoa</taxon>
        <taxon>Chordata</taxon>
        <taxon>Craniata</taxon>
        <taxon>Vertebrata</taxon>
        <taxon>Euteleostomi</taxon>
        <taxon>Archelosauria</taxon>
        <taxon>Archosauria</taxon>
        <taxon>Dinosauria</taxon>
        <taxon>Saurischia</taxon>
        <taxon>Theropoda</taxon>
        <taxon>Coelurosauria</taxon>
        <taxon>Aves</taxon>
        <taxon>Neognathae</taxon>
        <taxon>Neoaves</taxon>
        <taxon>Telluraves</taxon>
        <taxon>Coraciimorphae</taxon>
        <taxon>Trogoniformes</taxon>
        <taxon>Trogonidae</taxon>
        <taxon>Apaloderma</taxon>
    </lineage>
</organism>
<feature type="binding site" evidence="3">
    <location>
        <position position="259"/>
    </location>
    <ligand>
        <name>Zn(2+)</name>
        <dbReference type="ChEBI" id="CHEBI:29105"/>
        <note>catalytic</note>
    </ligand>
</feature>
<dbReference type="Gene3D" id="3.40.390.10">
    <property type="entry name" value="Collagenase (Catalytic Domain)"/>
    <property type="match status" value="1"/>
</dbReference>
<dbReference type="SUPFAM" id="SSF55486">
    <property type="entry name" value="Metalloproteases ('zincins'), catalytic domain"/>
    <property type="match status" value="1"/>
</dbReference>
<dbReference type="GO" id="GO:0050839">
    <property type="term" value="F:cell adhesion molecule binding"/>
    <property type="evidence" value="ECO:0007669"/>
    <property type="project" value="TreeGrafter"/>
</dbReference>
<dbReference type="InterPro" id="IPR002870">
    <property type="entry name" value="Peptidase_M12B_N"/>
</dbReference>
<comment type="caution">
    <text evidence="3">Lacks conserved residue(s) required for the propagation of feature annotation.</text>
</comment>
<feature type="binding site" evidence="3">
    <location>
        <position position="253"/>
    </location>
    <ligand>
        <name>Zn(2+)</name>
        <dbReference type="ChEBI" id="CHEBI:29105"/>
        <note>catalytic</note>
    </ligand>
</feature>
<dbReference type="AlphaFoldDB" id="A0A091MVW1"/>
<feature type="domain" description="Peptidase M12B" evidence="5">
    <location>
        <begin position="122"/>
        <end position="315"/>
    </location>
</feature>
<dbReference type="InterPro" id="IPR034027">
    <property type="entry name" value="Reprolysin_adamalysin"/>
</dbReference>
<dbReference type="GO" id="GO:0022407">
    <property type="term" value="P:regulation of cell-cell adhesion"/>
    <property type="evidence" value="ECO:0007669"/>
    <property type="project" value="TreeGrafter"/>
</dbReference>
<name>A0A091MVW1_APAVI</name>
<feature type="active site" evidence="3">
    <location>
        <position position="250"/>
    </location>
</feature>
<dbReference type="Pfam" id="PF08516">
    <property type="entry name" value="ADAM_CR"/>
    <property type="match status" value="1"/>
</dbReference>
<gene>
    <name evidence="6" type="ORF">N311_07883</name>
</gene>
<dbReference type="SMART" id="SM00050">
    <property type="entry name" value="DISIN"/>
    <property type="match status" value="1"/>
</dbReference>
<dbReference type="FunFam" id="3.40.390.10:FF:000002">
    <property type="entry name" value="Disintegrin and metalloproteinase domain-containing protein 22"/>
    <property type="match status" value="1"/>
</dbReference>
<evidence type="ECO:0000313" key="7">
    <source>
        <dbReference type="Proteomes" id="UP000054244"/>
    </source>
</evidence>
<evidence type="ECO:0000256" key="1">
    <source>
        <dbReference type="ARBA" id="ARBA00023157"/>
    </source>
</evidence>
<dbReference type="GO" id="GO:0006954">
    <property type="term" value="P:inflammatory response"/>
    <property type="evidence" value="ECO:0007669"/>
    <property type="project" value="TreeGrafter"/>
</dbReference>
<dbReference type="Gene3D" id="4.10.70.10">
    <property type="entry name" value="Disintegrin domain"/>
    <property type="match status" value="1"/>
</dbReference>
<proteinExistence type="predicted"/>
<evidence type="ECO:0000259" key="4">
    <source>
        <dbReference type="PROSITE" id="PS50214"/>
    </source>
</evidence>
<dbReference type="Proteomes" id="UP000054244">
    <property type="component" value="Unassembled WGS sequence"/>
</dbReference>
<keyword evidence="1 2" id="KW-1015">Disulfide bond</keyword>
<protein>
    <submittedName>
        <fullName evidence="6">Disintegrin and metalloproteinase domain-containing protein 8</fullName>
    </submittedName>
</protein>
<dbReference type="InterPro" id="IPR036436">
    <property type="entry name" value="Disintegrin_dom_sf"/>
</dbReference>
<dbReference type="GO" id="GO:0051044">
    <property type="term" value="P:positive regulation of membrane protein ectodomain proteolysis"/>
    <property type="evidence" value="ECO:0007669"/>
    <property type="project" value="TreeGrafter"/>
</dbReference>
<keyword evidence="3" id="KW-0479">Metal-binding</keyword>
<dbReference type="GO" id="GO:0006508">
    <property type="term" value="P:proteolysis"/>
    <property type="evidence" value="ECO:0007669"/>
    <property type="project" value="InterPro"/>
</dbReference>
<dbReference type="InterPro" id="IPR006586">
    <property type="entry name" value="ADAM_Cys-rich"/>
</dbReference>
<dbReference type="Pfam" id="PF00200">
    <property type="entry name" value="Disintegrin"/>
    <property type="match status" value="1"/>
</dbReference>
<feature type="disulfide bond" evidence="2">
    <location>
        <begin position="368"/>
        <end position="388"/>
    </location>
</feature>
<feature type="non-terminal residue" evidence="6">
    <location>
        <position position="1"/>
    </location>
</feature>
<feature type="binding site" evidence="3">
    <location>
        <position position="249"/>
    </location>
    <ligand>
        <name>Zn(2+)</name>
        <dbReference type="ChEBI" id="CHEBI:29105"/>
        <note>catalytic</note>
    </ligand>
</feature>
<evidence type="ECO:0000256" key="2">
    <source>
        <dbReference type="PROSITE-ProRule" id="PRU00068"/>
    </source>
</evidence>
<dbReference type="Pfam" id="PF01421">
    <property type="entry name" value="Reprolysin"/>
    <property type="match status" value="1"/>
</dbReference>
<dbReference type="InterPro" id="IPR001762">
    <property type="entry name" value="Disintegrin_dom"/>
</dbReference>
<dbReference type="InterPro" id="IPR024079">
    <property type="entry name" value="MetalloPept_cat_dom_sf"/>
</dbReference>
<dbReference type="SMART" id="SM00608">
    <property type="entry name" value="ACR"/>
    <property type="match status" value="1"/>
</dbReference>
<dbReference type="PROSITE" id="PS00427">
    <property type="entry name" value="DISINTEGRIN_1"/>
    <property type="match status" value="1"/>
</dbReference>
<dbReference type="PANTHER" id="PTHR11905:SF20">
    <property type="entry name" value="DISINTEGRIN AND METALLOPROTEINASE DOMAIN-CONTAINING PROTEIN 8"/>
    <property type="match status" value="1"/>
</dbReference>
<dbReference type="EMBL" id="KL372475">
    <property type="protein sequence ID" value="KFP81461.1"/>
    <property type="molecule type" value="Genomic_DNA"/>
</dbReference>
<dbReference type="InterPro" id="IPR018358">
    <property type="entry name" value="Disintegrin_CS"/>
</dbReference>